<keyword evidence="2" id="KW-1185">Reference proteome</keyword>
<evidence type="ECO:0000313" key="2">
    <source>
        <dbReference type="Proteomes" id="UP000398389"/>
    </source>
</evidence>
<dbReference type="OrthoDB" id="5863171at2759"/>
<name>A0A5E8BXU6_9ASCO</name>
<protein>
    <recommendedName>
        <fullName evidence="3">Histone H1</fullName>
    </recommendedName>
</protein>
<dbReference type="GeneID" id="43583786"/>
<accession>A0A5E8BXU6</accession>
<dbReference type="EMBL" id="CABVLU010000004">
    <property type="protein sequence ID" value="VVT56327.1"/>
    <property type="molecule type" value="Genomic_DNA"/>
</dbReference>
<reference evidence="1 2" key="1">
    <citation type="submission" date="2019-09" db="EMBL/GenBank/DDBJ databases">
        <authorList>
            <person name="Brejova B."/>
        </authorList>
    </citation>
    <scope>NUCLEOTIDE SEQUENCE [LARGE SCALE GENOMIC DNA]</scope>
</reference>
<dbReference type="AlphaFoldDB" id="A0A5E8BXU6"/>
<sequence length="236" mass="26795">MYEDRLVVDVPDAQWFCKDCQLKRRERPLETGLSGEGLSLDVKMTYLSSLSKAQLVELIQFAETIDPKLPIYSPSTHSIALKLQLENDKKEHHTSQSQVDYEDLLVDAINAKSNGHGVTIAEIWKWIAKECGSPNILDSTFLQAATRAFQRVLRRGRILKSGSLYFINTSYQPPSELSLAQYLSSSDEAMFGEATMIIPPPTDDDEYYTYDENEEVFSHKVYCYISGDFIPGFNLM</sequence>
<dbReference type="RefSeq" id="XP_031855577.1">
    <property type="nucleotide sequence ID" value="XM_031999686.1"/>
</dbReference>
<evidence type="ECO:0008006" key="3">
    <source>
        <dbReference type="Google" id="ProtNLM"/>
    </source>
</evidence>
<organism evidence="1 2">
    <name type="scientific">Magnusiomyces paraingens</name>
    <dbReference type="NCBI Taxonomy" id="2606893"/>
    <lineage>
        <taxon>Eukaryota</taxon>
        <taxon>Fungi</taxon>
        <taxon>Dikarya</taxon>
        <taxon>Ascomycota</taxon>
        <taxon>Saccharomycotina</taxon>
        <taxon>Dipodascomycetes</taxon>
        <taxon>Dipodascales</taxon>
        <taxon>Dipodascaceae</taxon>
        <taxon>Magnusiomyces</taxon>
    </lineage>
</organism>
<gene>
    <name evidence="1" type="ORF">SAPINGB_P004971</name>
</gene>
<proteinExistence type="predicted"/>
<evidence type="ECO:0000313" key="1">
    <source>
        <dbReference type="EMBL" id="VVT56327.1"/>
    </source>
</evidence>
<dbReference type="Proteomes" id="UP000398389">
    <property type="component" value="Unassembled WGS sequence"/>
</dbReference>